<evidence type="ECO:0000313" key="6">
    <source>
        <dbReference type="EMBL" id="MDM1549913.1"/>
    </source>
</evidence>
<reference evidence="6" key="3">
    <citation type="submission" date="2020-06" db="EMBL/GenBank/DDBJ databases">
        <authorList>
            <person name="Dong N."/>
        </authorList>
    </citation>
    <scope>NUCLEOTIDE SEQUENCE</scope>
    <source>
        <strain evidence="6">210</strain>
    </source>
</reference>
<dbReference type="PANTHER" id="PTHR43591">
    <property type="entry name" value="METHYLTRANSFERASE"/>
    <property type="match status" value="1"/>
</dbReference>
<reference evidence="6" key="4">
    <citation type="journal article" date="2022" name="Sci. Total Environ.">
        <title>Prevalence, transmission, and molecular epidemiology of tet(X)-positive bacteria among humans, animals, and environmental niches in China: An epidemiological, and genomic-based study.</title>
        <authorList>
            <person name="Dong N."/>
            <person name="Zeng Y."/>
            <person name="Cai C."/>
            <person name="Sun C."/>
            <person name="Lu J."/>
            <person name="Liu C."/>
            <person name="Zhou H."/>
            <person name="Sun Q."/>
            <person name="Shu L."/>
            <person name="Wang H."/>
            <person name="Wang Y."/>
            <person name="Wang S."/>
            <person name="Wu C."/>
            <person name="Chan E.W."/>
            <person name="Chen G."/>
            <person name="Shen Z."/>
            <person name="Chen S."/>
            <person name="Zhang R."/>
        </authorList>
    </citation>
    <scope>NUCLEOTIDE SEQUENCE</scope>
    <source>
        <strain evidence="6">210</strain>
    </source>
</reference>
<accession>A0A376GGM2</accession>
<dbReference type="Gene3D" id="3.40.50.150">
    <property type="entry name" value="Vaccinia Virus protein VP39"/>
    <property type="match status" value="1"/>
</dbReference>
<comment type="similarity">
    <text evidence="5">Belongs to the class I-like SAM-binding methyltransferase superfamily. MenG/UbiE family.</text>
</comment>
<dbReference type="Proteomes" id="UP000254737">
    <property type="component" value="Unassembled WGS sequence"/>
</dbReference>
<dbReference type="GO" id="GO:0032259">
    <property type="term" value="P:methylation"/>
    <property type="evidence" value="ECO:0007669"/>
    <property type="project" value="UniProtKB-KW"/>
</dbReference>
<feature type="binding site" evidence="5">
    <location>
        <position position="91"/>
    </location>
    <ligand>
        <name>S-adenosyl-L-methionine</name>
        <dbReference type="ChEBI" id="CHEBI:59789"/>
    </ligand>
</feature>
<dbReference type="SUPFAM" id="SSF53335">
    <property type="entry name" value="S-adenosyl-L-methionine-dependent methyltransferases"/>
    <property type="match status" value="1"/>
</dbReference>
<dbReference type="GO" id="GO:0043770">
    <property type="term" value="F:demethylmenaquinone methyltransferase activity"/>
    <property type="evidence" value="ECO:0007669"/>
    <property type="project" value="UniProtKB-UniRule"/>
</dbReference>
<reference evidence="7 10" key="2">
    <citation type="submission" date="2018-10" db="EMBL/GenBank/DDBJ databases">
        <title>Transmission dynamics of multidrug resistant bacteria on intensive care unit surfaces.</title>
        <authorList>
            <person name="D'Souza A.W."/>
            <person name="Potter R.F."/>
            <person name="Wallace M."/>
            <person name="Shupe A."/>
            <person name="Patel S."/>
            <person name="Sun S."/>
            <person name="Gul D."/>
            <person name="Kwon J.H."/>
            <person name="Andleeb S."/>
            <person name="Burnham C.-A.D."/>
            <person name="Dantas G."/>
        </authorList>
    </citation>
    <scope>NUCLEOTIDE SEQUENCE [LARGE SCALE GENOMIC DNA]</scope>
    <source>
        <strain evidence="7 10">WF_348</strain>
    </source>
</reference>
<evidence type="ECO:0000313" key="9">
    <source>
        <dbReference type="Proteomes" id="UP000254737"/>
    </source>
</evidence>
<dbReference type="InterPro" id="IPR023576">
    <property type="entry name" value="UbiE/COQ5_MeTrFase_CS"/>
</dbReference>
<keyword evidence="3 5" id="KW-0808">Transferase</keyword>
<dbReference type="CDD" id="cd02440">
    <property type="entry name" value="AdoMet_MTases"/>
    <property type="match status" value="1"/>
</dbReference>
<evidence type="ECO:0000256" key="3">
    <source>
        <dbReference type="ARBA" id="ARBA00022679"/>
    </source>
</evidence>
<keyword evidence="8" id="KW-0830">Ubiquinone</keyword>
<evidence type="ECO:0000256" key="1">
    <source>
        <dbReference type="ARBA" id="ARBA00022428"/>
    </source>
</evidence>
<dbReference type="Proteomes" id="UP001173578">
    <property type="component" value="Unassembled WGS sequence"/>
</dbReference>
<dbReference type="PROSITE" id="PS01184">
    <property type="entry name" value="UBIE_2"/>
    <property type="match status" value="1"/>
</dbReference>
<dbReference type="PROSITE" id="PS01183">
    <property type="entry name" value="UBIE_1"/>
    <property type="match status" value="1"/>
</dbReference>
<dbReference type="GO" id="GO:0009234">
    <property type="term" value="P:menaquinone biosynthetic process"/>
    <property type="evidence" value="ECO:0007669"/>
    <property type="project" value="UniProtKB-UniRule"/>
</dbReference>
<keyword evidence="2 5" id="KW-0489">Methyltransferase</keyword>
<feature type="binding site" evidence="5">
    <location>
        <position position="136"/>
    </location>
    <ligand>
        <name>S-adenosyl-L-methionine</name>
        <dbReference type="ChEBI" id="CHEBI:59789"/>
    </ligand>
</feature>
<dbReference type="PANTHER" id="PTHR43591:SF24">
    <property type="entry name" value="2-METHOXY-6-POLYPRENYL-1,4-BENZOQUINOL METHYLASE, MITOCHONDRIAL"/>
    <property type="match status" value="1"/>
</dbReference>
<dbReference type="NCBIfam" id="TIGR01934">
    <property type="entry name" value="MenG_MenH_UbiE"/>
    <property type="match status" value="1"/>
</dbReference>
<dbReference type="EMBL" id="RHPO01000001">
    <property type="protein sequence ID" value="RRT94567.1"/>
    <property type="molecule type" value="Genomic_DNA"/>
</dbReference>
<dbReference type="PROSITE" id="PS51608">
    <property type="entry name" value="SAM_MT_UBIE"/>
    <property type="match status" value="1"/>
</dbReference>
<dbReference type="InterPro" id="IPR029063">
    <property type="entry name" value="SAM-dependent_MTases_sf"/>
</dbReference>
<dbReference type="UniPathway" id="UPA00079">
    <property type="reaction ID" value="UER00169"/>
</dbReference>
<keyword evidence="1 5" id="KW-0474">Menaquinone biosynthesis</keyword>
<evidence type="ECO:0000256" key="2">
    <source>
        <dbReference type="ARBA" id="ARBA00022603"/>
    </source>
</evidence>
<evidence type="ECO:0000256" key="5">
    <source>
        <dbReference type="HAMAP-Rule" id="MF_01813"/>
    </source>
</evidence>
<reference evidence="8 9" key="1">
    <citation type="submission" date="2018-06" db="EMBL/GenBank/DDBJ databases">
        <authorList>
            <consortium name="Pathogen Informatics"/>
            <person name="Doyle S."/>
        </authorList>
    </citation>
    <scope>NUCLEOTIDE SEQUENCE [LARGE SCALE GENOMIC DNA]</scope>
    <source>
        <strain evidence="8 9">NCTC13456</strain>
    </source>
</reference>
<dbReference type="HAMAP" id="MF_01813">
    <property type="entry name" value="MenG_UbiE_methyltr"/>
    <property type="match status" value="1"/>
</dbReference>
<evidence type="ECO:0000313" key="10">
    <source>
        <dbReference type="Proteomes" id="UP000267844"/>
    </source>
</evidence>
<evidence type="ECO:0000313" key="7">
    <source>
        <dbReference type="EMBL" id="RRT94567.1"/>
    </source>
</evidence>
<protein>
    <recommendedName>
        <fullName evidence="5">Demethylmenaquinone methyltransferase</fullName>
        <ecNumber evidence="5">2.1.1.163</ecNumber>
    </recommendedName>
</protein>
<comment type="pathway">
    <text evidence="5">Quinol/quinone metabolism; menaquinone biosynthesis; menaquinol from 1,4-dihydroxy-2-naphthoate: step 2/2.</text>
</comment>
<dbReference type="NCBIfam" id="NF001244">
    <property type="entry name" value="PRK00216.1-5"/>
    <property type="match status" value="1"/>
</dbReference>
<dbReference type="EMBL" id="UFXS01000001">
    <property type="protein sequence ID" value="STD59381.1"/>
    <property type="molecule type" value="Genomic_DNA"/>
</dbReference>
<comment type="catalytic activity">
    <reaction evidence="5">
        <text>a 2-demethylmenaquinol + S-adenosyl-L-methionine = a menaquinol + S-adenosyl-L-homocysteine + H(+)</text>
        <dbReference type="Rhea" id="RHEA:42640"/>
        <dbReference type="Rhea" id="RHEA-COMP:9539"/>
        <dbReference type="Rhea" id="RHEA-COMP:9563"/>
        <dbReference type="ChEBI" id="CHEBI:15378"/>
        <dbReference type="ChEBI" id="CHEBI:18151"/>
        <dbReference type="ChEBI" id="CHEBI:55437"/>
        <dbReference type="ChEBI" id="CHEBI:57856"/>
        <dbReference type="ChEBI" id="CHEBI:59789"/>
        <dbReference type="EC" id="2.1.1.163"/>
    </reaction>
</comment>
<feature type="binding site" evidence="5">
    <location>
        <position position="72"/>
    </location>
    <ligand>
        <name>S-adenosyl-L-methionine</name>
        <dbReference type="ChEBI" id="CHEBI:59789"/>
    </ligand>
</feature>
<dbReference type="STRING" id="343874.GCA_000805695_00497"/>
<dbReference type="RefSeq" id="WP_038334486.1">
    <property type="nucleotide sequence ID" value="NZ_JAAGKM010000001.1"/>
</dbReference>
<dbReference type="Proteomes" id="UP000267844">
    <property type="component" value="Unassembled WGS sequence"/>
</dbReference>
<dbReference type="OrthoDB" id="9808140at2"/>
<gene>
    <name evidence="8" type="primary">ubiE_2</name>
    <name evidence="5" type="synonym">menG</name>
    <name evidence="6" type="synonym">ubiE</name>
    <name evidence="7" type="ORF">EGI89_00685</name>
    <name evidence="6" type="ORF">HX095_01655</name>
    <name evidence="8" type="ORF">NCTC13456_03032</name>
</gene>
<evidence type="ECO:0000256" key="4">
    <source>
        <dbReference type="ARBA" id="ARBA00022691"/>
    </source>
</evidence>
<dbReference type="Pfam" id="PF01209">
    <property type="entry name" value="Ubie_methyltran"/>
    <property type="match status" value="1"/>
</dbReference>
<organism evidence="8 9">
    <name type="scientific">Empedobacter falsenii</name>
    <dbReference type="NCBI Taxonomy" id="343874"/>
    <lineage>
        <taxon>Bacteria</taxon>
        <taxon>Pseudomonadati</taxon>
        <taxon>Bacteroidota</taxon>
        <taxon>Flavobacteriia</taxon>
        <taxon>Flavobacteriales</taxon>
        <taxon>Weeksellaceae</taxon>
        <taxon>Empedobacter</taxon>
    </lineage>
</organism>
<dbReference type="EMBL" id="JACALR010000001">
    <property type="protein sequence ID" value="MDM1549913.1"/>
    <property type="molecule type" value="Genomic_DNA"/>
</dbReference>
<dbReference type="InterPro" id="IPR004033">
    <property type="entry name" value="UbiE/COQ5_MeTrFase"/>
</dbReference>
<evidence type="ECO:0000313" key="8">
    <source>
        <dbReference type="EMBL" id="STD59381.1"/>
    </source>
</evidence>
<name>A0A376GGM2_9FLAO</name>
<sequence>MANHQHDAVTPYEASDLNKKKQVEQMFDNISPKYDLLNRVLSMGIDIQWRKDVIKMVKASQPKTILDIATGTGDLAIMMGKNTDAKITGLDLSNGMLEVGRKKVKEAGLENRIEMVQGDSENLPFPDNTFDCVTVSFGVRNFENLEKGLAEINRVLRPGGTFVILEFSYPTAFPMKQLYTFYSKNILPAIGKMVSKDQSAYTYLPDSVRAFPHGEEMKNILKSVKFTQPIDKKLTFGIASIYKSIK</sequence>
<feature type="binding site" evidence="5">
    <location>
        <begin position="119"/>
        <end position="120"/>
    </location>
    <ligand>
        <name>S-adenosyl-L-methionine</name>
        <dbReference type="ChEBI" id="CHEBI:59789"/>
    </ligand>
</feature>
<proteinExistence type="inferred from homology"/>
<dbReference type="EC" id="2.1.1.163" evidence="5"/>
<dbReference type="AlphaFoldDB" id="A0A376GGM2"/>
<comment type="function">
    <text evidence="5">Methyltransferase required for the conversion of demethylmenaquinol (DMKH2) to menaquinol (MKH2).</text>
</comment>
<keyword evidence="4 5" id="KW-0949">S-adenosyl-L-methionine</keyword>